<evidence type="ECO:0000313" key="1">
    <source>
        <dbReference type="EMBL" id="MBC6993896.1"/>
    </source>
</evidence>
<dbReference type="SUPFAM" id="SSF55486">
    <property type="entry name" value="Metalloproteases ('zincins'), catalytic domain"/>
    <property type="match status" value="1"/>
</dbReference>
<reference evidence="1" key="1">
    <citation type="submission" date="2020-08" db="EMBL/GenBank/DDBJ databases">
        <title>Lewinella bacteria from marine environments.</title>
        <authorList>
            <person name="Zhong Y."/>
        </authorList>
    </citation>
    <scope>NUCLEOTIDE SEQUENCE</scope>
    <source>
        <strain evidence="1">KCTC 42187</strain>
    </source>
</reference>
<gene>
    <name evidence="1" type="ORF">H9S92_06975</name>
</gene>
<dbReference type="PANTHER" id="PTHR32305:SF15">
    <property type="entry name" value="PROTEIN RHSA-RELATED"/>
    <property type="match status" value="1"/>
</dbReference>
<dbReference type="EMBL" id="JACSIT010000082">
    <property type="protein sequence ID" value="MBC6993896.1"/>
    <property type="molecule type" value="Genomic_DNA"/>
</dbReference>
<keyword evidence="2" id="KW-1185">Reference proteome</keyword>
<comment type="caution">
    <text evidence="1">The sequence shown here is derived from an EMBL/GenBank/DDBJ whole genome shotgun (WGS) entry which is preliminary data.</text>
</comment>
<dbReference type="AlphaFoldDB" id="A0A923T7V0"/>
<dbReference type="NCBIfam" id="TIGR03696">
    <property type="entry name" value="Rhs_assc_core"/>
    <property type="match status" value="1"/>
</dbReference>
<accession>A0A923T7V0</accession>
<organism evidence="1 2">
    <name type="scientific">Neolewinella lacunae</name>
    <dbReference type="NCBI Taxonomy" id="1517758"/>
    <lineage>
        <taxon>Bacteria</taxon>
        <taxon>Pseudomonadati</taxon>
        <taxon>Bacteroidota</taxon>
        <taxon>Saprospiria</taxon>
        <taxon>Saprospirales</taxon>
        <taxon>Lewinellaceae</taxon>
        <taxon>Neolewinella</taxon>
    </lineage>
</organism>
<dbReference type="Gene3D" id="2.180.10.10">
    <property type="entry name" value="RHS repeat-associated core"/>
    <property type="match status" value="1"/>
</dbReference>
<name>A0A923T7V0_9BACT</name>
<evidence type="ECO:0008006" key="3">
    <source>
        <dbReference type="Google" id="ProtNLM"/>
    </source>
</evidence>
<dbReference type="InterPro" id="IPR050708">
    <property type="entry name" value="T6SS_VgrG/RHS"/>
</dbReference>
<dbReference type="PANTHER" id="PTHR32305">
    <property type="match status" value="1"/>
</dbReference>
<proteinExistence type="predicted"/>
<dbReference type="RefSeq" id="WP_187465993.1">
    <property type="nucleotide sequence ID" value="NZ_JACSIT010000082.1"/>
</dbReference>
<dbReference type="InterPro" id="IPR022385">
    <property type="entry name" value="Rhs_assc_core"/>
</dbReference>
<sequence length="391" mass="42690">MLAKTTTGQPRKDYLSGIEISGTNFEAIMHSEGRAVLEGTWKYEYVLRDHTRCLGKGPQTKATRVVFRPGSGTSLSVLATHTYYPFGMENMAIGTGGSGYDYKYNGKELDASLGLYDYGARWYDPAVARWLAVDPLADQYRKYSPYNYTANNPIRYIDPDGMRIDVKTTTKEDGSSRVKIKYSGVLQTEGVDLSRKELNQFKSQIKSQLKSSFSVNSEGVKSTIKIKLRTGGKLSSDDNRIILTNAGNANLKNADGQAPNGFNAYVNIEKNAEEVVKNAAHEVGHNMGLPHNVSEIETRTETKFGINMTIPTLMQPNTIAPMTPAAGNLMLPGTQVAAAGTSITPSQILHISQDAALGKLNRNDVSGGSESFGIYPTDRPLVDINGNVKKE</sequence>
<evidence type="ECO:0000313" key="2">
    <source>
        <dbReference type="Proteomes" id="UP000650081"/>
    </source>
</evidence>
<dbReference type="Proteomes" id="UP000650081">
    <property type="component" value="Unassembled WGS sequence"/>
</dbReference>
<protein>
    <recommendedName>
        <fullName evidence="3">RHS repeat-associated core domain-containing protein</fullName>
    </recommendedName>
</protein>